<dbReference type="InterPro" id="IPR001680">
    <property type="entry name" value="WD40_rpt"/>
</dbReference>
<comment type="caution">
    <text evidence="5">The sequence shown here is derived from an EMBL/GenBank/DDBJ whole genome shotgun (WGS) entry which is preliminary data.</text>
</comment>
<evidence type="ECO:0000256" key="2">
    <source>
        <dbReference type="ARBA" id="ARBA00041558"/>
    </source>
</evidence>
<comment type="similarity">
    <text evidence="1">Belongs to the TCAB1 family.</text>
</comment>
<feature type="compositionally biased region" description="Polar residues" evidence="4">
    <location>
        <begin position="1"/>
        <end position="21"/>
    </location>
</feature>
<proteinExistence type="inferred from homology"/>
<dbReference type="Gene3D" id="2.130.10.10">
    <property type="entry name" value="YVTN repeat-like/Quinoprotein amine dehydrogenase"/>
    <property type="match status" value="2"/>
</dbReference>
<dbReference type="GO" id="GO:0030576">
    <property type="term" value="P:Cajal body organization"/>
    <property type="evidence" value="ECO:0007669"/>
    <property type="project" value="TreeGrafter"/>
</dbReference>
<dbReference type="PROSITE" id="PS50082">
    <property type="entry name" value="WD_REPEATS_2"/>
    <property type="match status" value="2"/>
</dbReference>
<dbReference type="Pfam" id="PF00400">
    <property type="entry name" value="WD40"/>
    <property type="match status" value="3"/>
</dbReference>
<organism evidence="5 6">
    <name type="scientific">Pomacea canaliculata</name>
    <name type="common">Golden apple snail</name>
    <dbReference type="NCBI Taxonomy" id="400727"/>
    <lineage>
        <taxon>Eukaryota</taxon>
        <taxon>Metazoa</taxon>
        <taxon>Spiralia</taxon>
        <taxon>Lophotrochozoa</taxon>
        <taxon>Mollusca</taxon>
        <taxon>Gastropoda</taxon>
        <taxon>Caenogastropoda</taxon>
        <taxon>Architaenioglossa</taxon>
        <taxon>Ampullarioidea</taxon>
        <taxon>Ampullariidae</taxon>
        <taxon>Pomacea</taxon>
    </lineage>
</organism>
<dbReference type="GO" id="GO:0003723">
    <property type="term" value="F:RNA binding"/>
    <property type="evidence" value="ECO:0007669"/>
    <property type="project" value="TreeGrafter"/>
</dbReference>
<dbReference type="STRING" id="400727.A0A2T7NBJ7"/>
<name>A0A2T7NBJ7_POMCA</name>
<dbReference type="GO" id="GO:0015030">
    <property type="term" value="C:Cajal body"/>
    <property type="evidence" value="ECO:0007669"/>
    <property type="project" value="TreeGrafter"/>
</dbReference>
<evidence type="ECO:0000313" key="5">
    <source>
        <dbReference type="EMBL" id="PVD18537.1"/>
    </source>
</evidence>
<dbReference type="OrthoDB" id="239865at2759"/>
<feature type="repeat" description="WD" evidence="3">
    <location>
        <begin position="63"/>
        <end position="104"/>
    </location>
</feature>
<keyword evidence="3" id="KW-0853">WD repeat</keyword>
<gene>
    <name evidence="5" type="ORF">C0Q70_21086</name>
</gene>
<dbReference type="AlphaFoldDB" id="A0A2T7NBJ7"/>
<sequence>MLTNQQYSQDESQTDPDGTSLHTEEKRLTPAVLDYRERAGKESTLMGSSYAGDLVAVVKEEFSQKHENYLRGCKWSPDGNFILTNSNDNILRVFQMADDSELSCLASIQERELIYDFCWYSQMQPSDLSTYLVAATCRDFPIHLISSVTGSIVSSYRGYNHADEVVAAHSVAFTADGRHLLAGYNKTIRIFNTERPGRECVVKSTVLLLDLRFLTTSSKFHIVKYSPEWDIQLKTNILDRQRVSQASSPALLLTQFIHNSLLLVPFGETDPEIICWDIRNPGKELMVMYRYVQTNQRMYFDIDCTGRYLLSGNHNGTVTIWDLASEAKESVHTPWPHIDPIINFQAHADTTNGCSAHPSYPLLTTASGQRHFPLHAIINDDSSDDDSDKELEEKDVEENTLRLWRLKLPGYDEGVTESGSIQGETDVYAEDNRETVQSVECLTDLRNAGEMSNCSETDHYRQTENYRETEQSVECLTDLRNAGEMSNCSETDHYRQTENYRETKQSVECLTDLRNAGEMSNCSETEHYRQTENYRETENTQNTPQKA</sequence>
<reference evidence="5 6" key="1">
    <citation type="submission" date="2018-04" db="EMBL/GenBank/DDBJ databases">
        <title>The genome of golden apple snail Pomacea canaliculata provides insight into stress tolerance and invasive adaptation.</title>
        <authorList>
            <person name="Liu C."/>
            <person name="Liu B."/>
            <person name="Ren Y."/>
            <person name="Zhang Y."/>
            <person name="Wang H."/>
            <person name="Li S."/>
            <person name="Jiang F."/>
            <person name="Yin L."/>
            <person name="Zhang G."/>
            <person name="Qian W."/>
            <person name="Fan W."/>
        </authorList>
    </citation>
    <scope>NUCLEOTIDE SEQUENCE [LARGE SCALE GENOMIC DNA]</scope>
    <source>
        <strain evidence="5">SZHN2017</strain>
        <tissue evidence="5">Muscle</tissue>
    </source>
</reference>
<feature type="compositionally biased region" description="Basic and acidic residues" evidence="4">
    <location>
        <begin position="524"/>
        <end position="538"/>
    </location>
</feature>
<feature type="repeat" description="WD" evidence="3">
    <location>
        <begin position="306"/>
        <end position="331"/>
    </location>
</feature>
<dbReference type="PANTHER" id="PTHR13211:SF0">
    <property type="entry name" value="TELOMERASE CAJAL BODY PROTEIN 1"/>
    <property type="match status" value="1"/>
</dbReference>
<protein>
    <recommendedName>
        <fullName evidence="2">WD repeat-containing protein 79</fullName>
    </recommendedName>
</protein>
<accession>A0A2T7NBJ7</accession>
<keyword evidence="6" id="KW-1185">Reference proteome</keyword>
<dbReference type="SUPFAM" id="SSF50978">
    <property type="entry name" value="WD40 repeat-like"/>
    <property type="match status" value="1"/>
</dbReference>
<dbReference type="Proteomes" id="UP000245119">
    <property type="component" value="Linkage Group LG14"/>
</dbReference>
<dbReference type="InterPro" id="IPR036322">
    <property type="entry name" value="WD40_repeat_dom_sf"/>
</dbReference>
<evidence type="ECO:0000256" key="4">
    <source>
        <dbReference type="SAM" id="MobiDB-lite"/>
    </source>
</evidence>
<evidence type="ECO:0000256" key="1">
    <source>
        <dbReference type="ARBA" id="ARBA00038279"/>
    </source>
</evidence>
<dbReference type="SMART" id="SM00320">
    <property type="entry name" value="WD40"/>
    <property type="match status" value="4"/>
</dbReference>
<dbReference type="EMBL" id="PZQS01000014">
    <property type="protein sequence ID" value="PVD18537.1"/>
    <property type="molecule type" value="Genomic_DNA"/>
</dbReference>
<evidence type="ECO:0000313" key="6">
    <source>
        <dbReference type="Proteomes" id="UP000245119"/>
    </source>
</evidence>
<dbReference type="InterPro" id="IPR015943">
    <property type="entry name" value="WD40/YVTN_repeat-like_dom_sf"/>
</dbReference>
<dbReference type="InterPro" id="IPR051150">
    <property type="entry name" value="SWT21/TCAB1_mRNA_Telomere"/>
</dbReference>
<evidence type="ECO:0000256" key="3">
    <source>
        <dbReference type="PROSITE-ProRule" id="PRU00221"/>
    </source>
</evidence>
<feature type="region of interest" description="Disordered" evidence="4">
    <location>
        <begin position="1"/>
        <end position="27"/>
    </location>
</feature>
<dbReference type="PANTHER" id="PTHR13211">
    <property type="entry name" value="TELOMERASE CAJAL BODY PROTEIN 1"/>
    <property type="match status" value="1"/>
</dbReference>
<feature type="region of interest" description="Disordered" evidence="4">
    <location>
        <begin position="515"/>
        <end position="547"/>
    </location>
</feature>